<feature type="short sequence motif" description="TonB C-terminal box" evidence="11">
    <location>
        <begin position="631"/>
        <end position="648"/>
    </location>
</feature>
<keyword evidence="5 13" id="KW-0732">Signal</keyword>
<dbReference type="Gene3D" id="2.40.170.20">
    <property type="entry name" value="TonB-dependent receptor, beta-barrel domain"/>
    <property type="match status" value="1"/>
</dbReference>
<protein>
    <submittedName>
        <fullName evidence="16">Vitamin B12 transporter</fullName>
    </submittedName>
</protein>
<dbReference type="RefSeq" id="WP_076533000.1">
    <property type="nucleotide sequence ID" value="NZ_FOAC01000001.1"/>
</dbReference>
<keyword evidence="8 10" id="KW-0472">Membrane</keyword>
<keyword evidence="7 12" id="KW-0798">TonB box</keyword>
<comment type="similarity">
    <text evidence="10 12">Belongs to the TonB-dependent receptor family.</text>
</comment>
<evidence type="ECO:0000313" key="16">
    <source>
        <dbReference type="EMBL" id="SIS10776.1"/>
    </source>
</evidence>
<keyword evidence="3 10" id="KW-1134">Transmembrane beta strand</keyword>
<dbReference type="Pfam" id="PF07715">
    <property type="entry name" value="Plug"/>
    <property type="match status" value="1"/>
</dbReference>
<dbReference type="Gene3D" id="2.170.130.10">
    <property type="entry name" value="TonB-dependent receptor, plug domain"/>
    <property type="match status" value="1"/>
</dbReference>
<dbReference type="AlphaFoldDB" id="A0A1N7GE70"/>
<comment type="subcellular location">
    <subcellularLocation>
        <location evidence="1 10">Cell outer membrane</location>
        <topology evidence="1 10">Multi-pass membrane protein</topology>
    </subcellularLocation>
</comment>
<evidence type="ECO:0000256" key="1">
    <source>
        <dbReference type="ARBA" id="ARBA00004571"/>
    </source>
</evidence>
<evidence type="ECO:0000256" key="4">
    <source>
        <dbReference type="ARBA" id="ARBA00022692"/>
    </source>
</evidence>
<evidence type="ECO:0000259" key="15">
    <source>
        <dbReference type="Pfam" id="PF07715"/>
    </source>
</evidence>
<evidence type="ECO:0000256" key="9">
    <source>
        <dbReference type="ARBA" id="ARBA00023237"/>
    </source>
</evidence>
<accession>A0A1N7GE70</accession>
<gene>
    <name evidence="16" type="ORF">SAMN05421666_1961</name>
</gene>
<dbReference type="CDD" id="cd01347">
    <property type="entry name" value="ligand_gated_channel"/>
    <property type="match status" value="1"/>
</dbReference>
<dbReference type="SUPFAM" id="SSF56935">
    <property type="entry name" value="Porins"/>
    <property type="match status" value="1"/>
</dbReference>
<feature type="signal peptide" evidence="13">
    <location>
        <begin position="1"/>
        <end position="21"/>
    </location>
</feature>
<evidence type="ECO:0000256" key="7">
    <source>
        <dbReference type="ARBA" id="ARBA00023077"/>
    </source>
</evidence>
<dbReference type="GO" id="GO:0015889">
    <property type="term" value="P:cobalamin transport"/>
    <property type="evidence" value="ECO:0007669"/>
    <property type="project" value="TreeGrafter"/>
</dbReference>
<evidence type="ECO:0000256" key="5">
    <source>
        <dbReference type="ARBA" id="ARBA00022729"/>
    </source>
</evidence>
<keyword evidence="4 10" id="KW-0812">Transmembrane</keyword>
<evidence type="ECO:0000256" key="11">
    <source>
        <dbReference type="PROSITE-ProRule" id="PRU10144"/>
    </source>
</evidence>
<keyword evidence="6" id="KW-0406">Ion transport</keyword>
<keyword evidence="9 10" id="KW-0998">Cell outer membrane</keyword>
<dbReference type="GO" id="GO:0009279">
    <property type="term" value="C:cell outer membrane"/>
    <property type="evidence" value="ECO:0007669"/>
    <property type="project" value="UniProtKB-SubCell"/>
</dbReference>
<dbReference type="EMBL" id="FTNV01000001">
    <property type="protein sequence ID" value="SIS10776.1"/>
    <property type="molecule type" value="Genomic_DNA"/>
</dbReference>
<evidence type="ECO:0000256" key="2">
    <source>
        <dbReference type="ARBA" id="ARBA00022448"/>
    </source>
</evidence>
<dbReference type="InterPro" id="IPR037066">
    <property type="entry name" value="Plug_dom_sf"/>
</dbReference>
<evidence type="ECO:0000256" key="13">
    <source>
        <dbReference type="SAM" id="SignalP"/>
    </source>
</evidence>
<keyword evidence="2 10" id="KW-0813">Transport</keyword>
<dbReference type="PROSITE" id="PS01156">
    <property type="entry name" value="TONB_DEPENDENT_REC_2"/>
    <property type="match status" value="1"/>
</dbReference>
<dbReference type="Pfam" id="PF00593">
    <property type="entry name" value="TonB_dep_Rec_b-barrel"/>
    <property type="match status" value="1"/>
</dbReference>
<name>A0A1N7GE70_9RHOB</name>
<dbReference type="PANTHER" id="PTHR30069:SF53">
    <property type="entry name" value="COLICIN I RECEPTOR-RELATED"/>
    <property type="match status" value="1"/>
</dbReference>
<reference evidence="16 17" key="1">
    <citation type="submission" date="2017-01" db="EMBL/GenBank/DDBJ databases">
        <authorList>
            <person name="Mah S.A."/>
            <person name="Swanson W.J."/>
            <person name="Moy G.W."/>
            <person name="Vacquier V.D."/>
        </authorList>
    </citation>
    <scope>NUCLEOTIDE SEQUENCE [LARGE SCALE GENOMIC DNA]</scope>
    <source>
        <strain evidence="16 17">DSM 29590</strain>
    </source>
</reference>
<dbReference type="PROSITE" id="PS52016">
    <property type="entry name" value="TONB_DEPENDENT_REC_3"/>
    <property type="match status" value="1"/>
</dbReference>
<dbReference type="GO" id="GO:0006811">
    <property type="term" value="P:monoatomic ion transport"/>
    <property type="evidence" value="ECO:0007669"/>
    <property type="project" value="UniProtKB-KW"/>
</dbReference>
<dbReference type="InterPro" id="IPR012910">
    <property type="entry name" value="Plug_dom"/>
</dbReference>
<dbReference type="OrthoDB" id="9760333at2"/>
<dbReference type="InterPro" id="IPR000531">
    <property type="entry name" value="Beta-barrel_TonB"/>
</dbReference>
<evidence type="ECO:0000313" key="17">
    <source>
        <dbReference type="Proteomes" id="UP000186019"/>
    </source>
</evidence>
<feature type="domain" description="TonB-dependent receptor-like beta-barrel" evidence="14">
    <location>
        <begin position="228"/>
        <end position="622"/>
    </location>
</feature>
<dbReference type="InterPro" id="IPR036942">
    <property type="entry name" value="Beta-barrel_TonB_sf"/>
</dbReference>
<sequence>MKRILLTSTILTGALAQSAAAQQTFDLGTIVFSAAAQPIEKLRFGASVEVLGDGEPVGEDGDVELKSSLQRLPGITAEQNGPPGTTTNVSIRGAQERYTSVYVDGIKVNDPSSTSGQYGNFGGFSVAGINRVEVLKGSQSALYGGSAIAGVIDISTLPDLDGPLGTQQQAEIMFGSYGTFASSYAFSRTFDRLSLSFGISHAESDGFSAGDEARGNTEDDGYSSDRLSFGVAYQASEAVRIGFNGFYSEGRAEFDEGTGVGPVDGTPGDELGKRVERGLRLFTDIDQGGAWTHQASVSYFDVDRRQSSGTVAPGSFSAFSSRFEGERRRLEWQSNANISDQLDLSLGADYEKLTSKSTSIPGGSASTENIGLFAEAIYSPRDDLDVVATLRYDDNSQFGDKTTGRVAVSYRATDALTIRGAVANGFRPPVPSELFSSFPDPLYPYQGNPNLAPEESQSAEIGFDLALTSNTEISTTLFYKGIENLVQFAPCPVTIDFVLFSCDPGTFSTVRNTPGTTNYQGLEFELRHEFSDRLEATLAYTYLDAQTSAGALLARVAKHEIYASLDAALSNRVNGRLGVTHVADRAPDSSPAQALADYTVVDLGFVYEISEDATAYVTLQNVFDEQYQQIAGYGTSGRAVFLGLRASF</sequence>
<dbReference type="Proteomes" id="UP000186019">
    <property type="component" value="Unassembled WGS sequence"/>
</dbReference>
<dbReference type="PANTHER" id="PTHR30069">
    <property type="entry name" value="TONB-DEPENDENT OUTER MEMBRANE RECEPTOR"/>
    <property type="match status" value="1"/>
</dbReference>
<dbReference type="InterPro" id="IPR039426">
    <property type="entry name" value="TonB-dep_rcpt-like"/>
</dbReference>
<keyword evidence="17" id="KW-1185">Reference proteome</keyword>
<evidence type="ECO:0000256" key="3">
    <source>
        <dbReference type="ARBA" id="ARBA00022452"/>
    </source>
</evidence>
<organism evidence="16 17">
    <name type="scientific">Roseovarius nanhaiticus</name>
    <dbReference type="NCBI Taxonomy" id="573024"/>
    <lineage>
        <taxon>Bacteria</taxon>
        <taxon>Pseudomonadati</taxon>
        <taxon>Pseudomonadota</taxon>
        <taxon>Alphaproteobacteria</taxon>
        <taxon>Rhodobacterales</taxon>
        <taxon>Roseobacteraceae</taxon>
        <taxon>Roseovarius</taxon>
    </lineage>
</organism>
<evidence type="ECO:0000256" key="12">
    <source>
        <dbReference type="RuleBase" id="RU003357"/>
    </source>
</evidence>
<proteinExistence type="inferred from homology"/>
<evidence type="ECO:0000259" key="14">
    <source>
        <dbReference type="Pfam" id="PF00593"/>
    </source>
</evidence>
<feature type="chain" id="PRO_5009942035" evidence="13">
    <location>
        <begin position="22"/>
        <end position="648"/>
    </location>
</feature>
<evidence type="ECO:0000256" key="10">
    <source>
        <dbReference type="PROSITE-ProRule" id="PRU01360"/>
    </source>
</evidence>
<evidence type="ECO:0000256" key="6">
    <source>
        <dbReference type="ARBA" id="ARBA00023065"/>
    </source>
</evidence>
<dbReference type="InterPro" id="IPR010917">
    <property type="entry name" value="TonB_rcpt_CS"/>
</dbReference>
<evidence type="ECO:0000256" key="8">
    <source>
        <dbReference type="ARBA" id="ARBA00023136"/>
    </source>
</evidence>
<dbReference type="STRING" id="573024.SAMN05216208_0174"/>
<feature type="domain" description="TonB-dependent receptor plug" evidence="15">
    <location>
        <begin position="57"/>
        <end position="151"/>
    </location>
</feature>